<evidence type="ECO:0000313" key="1">
    <source>
        <dbReference type="EMBL" id="QIW86403.1"/>
    </source>
</evidence>
<organism evidence="1 2">
    <name type="scientific">Klebsiella phage VLC5</name>
    <dbReference type="NCBI Taxonomy" id="2723742"/>
    <lineage>
        <taxon>Viruses</taxon>
        <taxon>Duplodnaviria</taxon>
        <taxon>Heunggongvirae</taxon>
        <taxon>Uroviricota</taxon>
        <taxon>Caudoviricetes</taxon>
        <taxon>Autographivirales</taxon>
        <taxon>Autoscriptoviridae</taxon>
        <taxon>Slopekvirinae</taxon>
        <taxon>Drulisvirus</taxon>
        <taxon>Drulisvirus VLC5</taxon>
    </lineage>
</organism>
<dbReference type="EMBL" id="MT197175">
    <property type="protein sequence ID" value="QIW86403.1"/>
    <property type="molecule type" value="Genomic_DNA"/>
</dbReference>
<protein>
    <submittedName>
        <fullName evidence="1">Uncharacterized protein</fullName>
    </submittedName>
</protein>
<gene>
    <name evidence="1" type="ORF">VLC5_33</name>
</gene>
<name>A0A6H0X2Q3_9CAUD</name>
<proteinExistence type="predicted"/>
<dbReference type="InterPro" id="IPR055629">
    <property type="entry name" value="DUF7205"/>
</dbReference>
<sequence length="76" mass="8326">MVVDALGRVAEIGQQVAFGEANKGAHPLRIGTIVKVSDKTVTVEYERAPARWERRDLGMIKDTARRSSGAFVQVQS</sequence>
<accession>A0A6H0X2Q3</accession>
<reference evidence="1 2" key="1">
    <citation type="submission" date="2020-03" db="EMBL/GenBank/DDBJ databases">
        <title>Isolation and characterization of two Klebsiella pneumoniae phages encoding divergent depolymerases.</title>
        <authorList>
            <person name="Domingo-Calap P."/>
            <person name="Beamud B."/>
            <person name="Mora L."/>
            <person name="Gonzalez-Candelas F."/>
            <person name="Sanjuan R."/>
        </authorList>
    </citation>
    <scope>NUCLEOTIDE SEQUENCE [LARGE SCALE GENOMIC DNA]</scope>
</reference>
<dbReference type="Pfam" id="PF23835">
    <property type="entry name" value="DUF7205"/>
    <property type="match status" value="1"/>
</dbReference>
<evidence type="ECO:0000313" key="2">
    <source>
        <dbReference type="Proteomes" id="UP000501543"/>
    </source>
</evidence>
<dbReference type="Proteomes" id="UP000501543">
    <property type="component" value="Segment"/>
</dbReference>
<keyword evidence="2" id="KW-1185">Reference proteome</keyword>